<sequence length="228" mass="25961">MWRGIGAVSVRRNDSSWKLVHGRESNINDRRVKRKKRHRRVLQHRFYPMPSIVDAAPASIVLGMLMNCHRIVPEGRIGTGREVVDEFRPFLVRSVVQVQKEVVAQHAILDTGSESRYTSVQRKLVVIVVPVEEGERRRRVDGRNNKGGADLVEFRPATDKFEGAVYCSLLGSVRRHEPVLGIEWAVLHSCRNPICAVSVFQSRPRFEEDSEHISNFYTLSRLVPVTGS</sequence>
<evidence type="ECO:0000313" key="1">
    <source>
        <dbReference type="EMBL" id="KAJ7659987.1"/>
    </source>
</evidence>
<evidence type="ECO:0000313" key="2">
    <source>
        <dbReference type="Proteomes" id="UP001221757"/>
    </source>
</evidence>
<protein>
    <submittedName>
        <fullName evidence="1">Uncharacterized protein</fullName>
    </submittedName>
</protein>
<gene>
    <name evidence="1" type="ORF">B0H17DRAFT_1145120</name>
</gene>
<proteinExistence type="predicted"/>
<dbReference type="EMBL" id="JARKIE010000264">
    <property type="protein sequence ID" value="KAJ7659987.1"/>
    <property type="molecule type" value="Genomic_DNA"/>
</dbReference>
<keyword evidence="2" id="KW-1185">Reference proteome</keyword>
<dbReference type="Proteomes" id="UP001221757">
    <property type="component" value="Unassembled WGS sequence"/>
</dbReference>
<accession>A0AAD7CRY8</accession>
<dbReference type="AlphaFoldDB" id="A0AAD7CRY8"/>
<reference evidence="1" key="1">
    <citation type="submission" date="2023-03" db="EMBL/GenBank/DDBJ databases">
        <title>Massive genome expansion in bonnet fungi (Mycena s.s.) driven by repeated elements and novel gene families across ecological guilds.</title>
        <authorList>
            <consortium name="Lawrence Berkeley National Laboratory"/>
            <person name="Harder C.B."/>
            <person name="Miyauchi S."/>
            <person name="Viragh M."/>
            <person name="Kuo A."/>
            <person name="Thoen E."/>
            <person name="Andreopoulos B."/>
            <person name="Lu D."/>
            <person name="Skrede I."/>
            <person name="Drula E."/>
            <person name="Henrissat B."/>
            <person name="Morin E."/>
            <person name="Kohler A."/>
            <person name="Barry K."/>
            <person name="LaButti K."/>
            <person name="Morin E."/>
            <person name="Salamov A."/>
            <person name="Lipzen A."/>
            <person name="Mereny Z."/>
            <person name="Hegedus B."/>
            <person name="Baldrian P."/>
            <person name="Stursova M."/>
            <person name="Weitz H."/>
            <person name="Taylor A."/>
            <person name="Grigoriev I.V."/>
            <person name="Nagy L.G."/>
            <person name="Martin F."/>
            <person name="Kauserud H."/>
        </authorList>
    </citation>
    <scope>NUCLEOTIDE SEQUENCE</scope>
    <source>
        <strain evidence="1">CBHHK067</strain>
    </source>
</reference>
<organism evidence="1 2">
    <name type="scientific">Mycena rosella</name>
    <name type="common">Pink bonnet</name>
    <name type="synonym">Agaricus rosellus</name>
    <dbReference type="NCBI Taxonomy" id="1033263"/>
    <lineage>
        <taxon>Eukaryota</taxon>
        <taxon>Fungi</taxon>
        <taxon>Dikarya</taxon>
        <taxon>Basidiomycota</taxon>
        <taxon>Agaricomycotina</taxon>
        <taxon>Agaricomycetes</taxon>
        <taxon>Agaricomycetidae</taxon>
        <taxon>Agaricales</taxon>
        <taxon>Marasmiineae</taxon>
        <taxon>Mycenaceae</taxon>
        <taxon>Mycena</taxon>
    </lineage>
</organism>
<name>A0AAD7CRY8_MYCRO</name>
<comment type="caution">
    <text evidence="1">The sequence shown here is derived from an EMBL/GenBank/DDBJ whole genome shotgun (WGS) entry which is preliminary data.</text>
</comment>